<dbReference type="Proteomes" id="UP001627408">
    <property type="component" value="Unassembled WGS sequence"/>
</dbReference>
<evidence type="ECO:0000313" key="2">
    <source>
        <dbReference type="EMBL" id="MFL4470837.1"/>
    </source>
</evidence>
<dbReference type="EMBL" id="JBHDIY010000002">
    <property type="protein sequence ID" value="MFL4470837.1"/>
    <property type="molecule type" value="Genomic_DNA"/>
</dbReference>
<evidence type="ECO:0000313" key="3">
    <source>
        <dbReference type="Proteomes" id="UP001627408"/>
    </source>
</evidence>
<keyword evidence="3" id="KW-1185">Reference proteome</keyword>
<name>A0ABW8UV96_9RHOB</name>
<evidence type="ECO:0000256" key="1">
    <source>
        <dbReference type="SAM" id="SignalP"/>
    </source>
</evidence>
<sequence>MRRGLSTIVLVLSVSAAAASAEPDRLNVDFGSFPTGTACKVHGTSGKVSLRTGREIEFKVRGDTGNVSFTCTQPDGTSFLVRTGPLLPQGNFRLVAIQINQDNHAHIFWDQGGLRRSTVPGILDWQ</sequence>
<keyword evidence="1" id="KW-0732">Signal</keyword>
<protein>
    <submittedName>
        <fullName evidence="2">Uncharacterized protein</fullName>
    </submittedName>
</protein>
<feature type="signal peptide" evidence="1">
    <location>
        <begin position="1"/>
        <end position="21"/>
    </location>
</feature>
<reference evidence="2 3" key="1">
    <citation type="submission" date="2024-08" db="EMBL/GenBank/DDBJ databases">
        <title>Tateyamaria sp. nov., isolated from marine algae.</title>
        <authorList>
            <person name="Choi B.J."/>
            <person name="Kim J.M."/>
            <person name="Lee J.K."/>
            <person name="Choi D.G."/>
            <person name="Bayburt H."/>
            <person name="Baek J.H."/>
            <person name="Han D.M."/>
            <person name="Jeon C.O."/>
        </authorList>
    </citation>
    <scope>NUCLEOTIDE SEQUENCE [LARGE SCALE GENOMIC DNA]</scope>
    <source>
        <strain evidence="2 3">KMU-156</strain>
    </source>
</reference>
<dbReference type="RefSeq" id="WP_407592676.1">
    <property type="nucleotide sequence ID" value="NZ_JBHDIY010000002.1"/>
</dbReference>
<proteinExistence type="predicted"/>
<gene>
    <name evidence="2" type="ORF">ACERZ8_13440</name>
</gene>
<organism evidence="2 3">
    <name type="scientific">Tateyamaria armeniaca</name>
    <dbReference type="NCBI Taxonomy" id="2518930"/>
    <lineage>
        <taxon>Bacteria</taxon>
        <taxon>Pseudomonadati</taxon>
        <taxon>Pseudomonadota</taxon>
        <taxon>Alphaproteobacteria</taxon>
        <taxon>Rhodobacterales</taxon>
        <taxon>Roseobacteraceae</taxon>
        <taxon>Tateyamaria</taxon>
    </lineage>
</organism>
<feature type="chain" id="PRO_5047346236" evidence="1">
    <location>
        <begin position="22"/>
        <end position="126"/>
    </location>
</feature>
<accession>A0ABW8UV96</accession>
<comment type="caution">
    <text evidence="2">The sequence shown here is derived from an EMBL/GenBank/DDBJ whole genome shotgun (WGS) entry which is preliminary data.</text>
</comment>